<feature type="domain" description="GHMP kinase C-terminal" evidence="10">
    <location>
        <begin position="291"/>
        <end position="357"/>
    </location>
</feature>
<dbReference type="Gene3D" id="3.30.70.890">
    <property type="entry name" value="GHMP kinase, C-terminal domain"/>
    <property type="match status" value="1"/>
</dbReference>
<evidence type="ECO:0000256" key="2">
    <source>
        <dbReference type="ARBA" id="ARBA00022679"/>
    </source>
</evidence>
<evidence type="ECO:0000313" key="12">
    <source>
        <dbReference type="EMBL" id="KAL1129178.1"/>
    </source>
</evidence>
<comment type="similarity">
    <text evidence="1">Belongs to the GHMP kinase family. GalK subfamily.</text>
</comment>
<dbReference type="Pfam" id="PF00288">
    <property type="entry name" value="GHMP_kinases_N"/>
    <property type="match status" value="1"/>
</dbReference>
<evidence type="ECO:0000313" key="13">
    <source>
        <dbReference type="Proteomes" id="UP001558652"/>
    </source>
</evidence>
<keyword evidence="2" id="KW-0808">Transferase</keyword>
<dbReference type="Pfam" id="PF10509">
    <property type="entry name" value="GalKase_gal_bdg"/>
    <property type="match status" value="1"/>
</dbReference>
<dbReference type="FunFam" id="3.30.70.890:FF:000001">
    <property type="entry name" value="Galactokinase"/>
    <property type="match status" value="1"/>
</dbReference>
<comment type="caution">
    <text evidence="12">The sequence shown here is derived from an EMBL/GenBank/DDBJ whole genome shotgun (WGS) entry which is preliminary data.</text>
</comment>
<feature type="domain" description="Galactokinase N-terminal" evidence="11">
    <location>
        <begin position="19"/>
        <end position="64"/>
    </location>
</feature>
<dbReference type="GO" id="GO:0004335">
    <property type="term" value="F:galactokinase activity"/>
    <property type="evidence" value="ECO:0007669"/>
    <property type="project" value="UniProtKB-ARBA"/>
</dbReference>
<evidence type="ECO:0000256" key="6">
    <source>
        <dbReference type="ARBA" id="ARBA00022840"/>
    </source>
</evidence>
<dbReference type="InterPro" id="IPR006206">
    <property type="entry name" value="Mevalonate/galactokinase"/>
</dbReference>
<dbReference type="PIRSF" id="PIRSF000530">
    <property type="entry name" value="Galactokinase"/>
    <property type="match status" value="1"/>
</dbReference>
<dbReference type="InterPro" id="IPR019741">
    <property type="entry name" value="Galactokinase_CS"/>
</dbReference>
<dbReference type="InterPro" id="IPR019539">
    <property type="entry name" value="GalKase_N"/>
</dbReference>
<dbReference type="SUPFAM" id="SSF54211">
    <property type="entry name" value="Ribosomal protein S5 domain 2-like"/>
    <property type="match status" value="1"/>
</dbReference>
<dbReference type="InterPro" id="IPR006203">
    <property type="entry name" value="GHMP_knse_ATP-bd_CS"/>
</dbReference>
<keyword evidence="6" id="KW-0067">ATP-binding</keyword>
<protein>
    <recommendedName>
        <fullName evidence="14">Galactokinase</fullName>
    </recommendedName>
</protein>
<dbReference type="PANTHER" id="PTHR10457:SF7">
    <property type="entry name" value="GALACTOKINASE-RELATED"/>
    <property type="match status" value="1"/>
</dbReference>
<evidence type="ECO:0000256" key="7">
    <source>
        <dbReference type="ARBA" id="ARBA00022842"/>
    </source>
</evidence>
<evidence type="ECO:0000259" key="10">
    <source>
        <dbReference type="Pfam" id="PF08544"/>
    </source>
</evidence>
<organism evidence="12 13">
    <name type="scientific">Ranatra chinensis</name>
    <dbReference type="NCBI Taxonomy" id="642074"/>
    <lineage>
        <taxon>Eukaryota</taxon>
        <taxon>Metazoa</taxon>
        <taxon>Ecdysozoa</taxon>
        <taxon>Arthropoda</taxon>
        <taxon>Hexapoda</taxon>
        <taxon>Insecta</taxon>
        <taxon>Pterygota</taxon>
        <taxon>Neoptera</taxon>
        <taxon>Paraneoptera</taxon>
        <taxon>Hemiptera</taxon>
        <taxon>Heteroptera</taxon>
        <taxon>Panheteroptera</taxon>
        <taxon>Nepomorpha</taxon>
        <taxon>Nepidae</taxon>
        <taxon>Ranatrinae</taxon>
        <taxon>Ranatra</taxon>
    </lineage>
</organism>
<dbReference type="AlphaFoldDB" id="A0ABD0YVH0"/>
<evidence type="ECO:0000259" key="11">
    <source>
        <dbReference type="Pfam" id="PF10509"/>
    </source>
</evidence>
<dbReference type="PRINTS" id="PR00959">
    <property type="entry name" value="MEVGALKINASE"/>
</dbReference>
<dbReference type="Gene3D" id="3.30.230.10">
    <property type="match status" value="1"/>
</dbReference>
<accession>A0ABD0YVH0</accession>
<feature type="domain" description="GHMP kinase N-terminal" evidence="9">
    <location>
        <begin position="107"/>
        <end position="192"/>
    </location>
</feature>
<reference evidence="12 13" key="1">
    <citation type="submission" date="2024-07" db="EMBL/GenBank/DDBJ databases">
        <title>Chromosome-level genome assembly of the water stick insect Ranatra chinensis (Heteroptera: Nepidae).</title>
        <authorList>
            <person name="Liu X."/>
        </authorList>
    </citation>
    <scope>NUCLEOTIDE SEQUENCE [LARGE SCALE GENOMIC DNA]</scope>
    <source>
        <strain evidence="12">Cailab_2021Rc</strain>
        <tissue evidence="12">Muscle</tissue>
    </source>
</reference>
<keyword evidence="8" id="KW-0119">Carbohydrate metabolism</keyword>
<keyword evidence="5" id="KW-0418">Kinase</keyword>
<dbReference type="InterPro" id="IPR036554">
    <property type="entry name" value="GHMP_kinase_C_sf"/>
</dbReference>
<evidence type="ECO:0000256" key="8">
    <source>
        <dbReference type="ARBA" id="ARBA00023277"/>
    </source>
</evidence>
<dbReference type="InterPro" id="IPR006204">
    <property type="entry name" value="GHMP_kinase_N_dom"/>
</dbReference>
<evidence type="ECO:0000256" key="1">
    <source>
        <dbReference type="ARBA" id="ARBA00006566"/>
    </source>
</evidence>
<gene>
    <name evidence="12" type="ORF">AAG570_013708</name>
</gene>
<dbReference type="Proteomes" id="UP001558652">
    <property type="component" value="Unassembled WGS sequence"/>
</dbReference>
<dbReference type="EMBL" id="JBFDAA010000009">
    <property type="protein sequence ID" value="KAL1129178.1"/>
    <property type="molecule type" value="Genomic_DNA"/>
</dbReference>
<dbReference type="PROSITE" id="PS00627">
    <property type="entry name" value="GHMP_KINASES_ATP"/>
    <property type="match status" value="1"/>
</dbReference>
<keyword evidence="3" id="KW-0479">Metal-binding</keyword>
<proteinExistence type="inferred from homology"/>
<evidence type="ECO:0000259" key="9">
    <source>
        <dbReference type="Pfam" id="PF00288"/>
    </source>
</evidence>
<dbReference type="InterPro" id="IPR000705">
    <property type="entry name" value="Galactokinase"/>
</dbReference>
<evidence type="ECO:0000256" key="4">
    <source>
        <dbReference type="ARBA" id="ARBA00022741"/>
    </source>
</evidence>
<keyword evidence="13" id="KW-1185">Reference proteome</keyword>
<dbReference type="GO" id="GO:0005996">
    <property type="term" value="P:monosaccharide metabolic process"/>
    <property type="evidence" value="ECO:0007669"/>
    <property type="project" value="UniProtKB-ARBA"/>
</dbReference>
<keyword evidence="4" id="KW-0547">Nucleotide-binding</keyword>
<dbReference type="InterPro" id="IPR013750">
    <property type="entry name" value="GHMP_kinase_C_dom"/>
</dbReference>
<name>A0ABD0YVH0_9HEMI</name>
<dbReference type="GO" id="GO:0046872">
    <property type="term" value="F:metal ion binding"/>
    <property type="evidence" value="ECO:0007669"/>
    <property type="project" value="UniProtKB-KW"/>
</dbReference>
<keyword evidence="7" id="KW-0460">Magnesium</keyword>
<dbReference type="InterPro" id="IPR020568">
    <property type="entry name" value="Ribosomal_Su5_D2-typ_SF"/>
</dbReference>
<dbReference type="PRINTS" id="PR00473">
    <property type="entry name" value="GALCTOKINASE"/>
</dbReference>
<dbReference type="SUPFAM" id="SSF55060">
    <property type="entry name" value="GHMP Kinase, C-terminal domain"/>
    <property type="match status" value="1"/>
</dbReference>
<evidence type="ECO:0000256" key="5">
    <source>
        <dbReference type="ARBA" id="ARBA00022777"/>
    </source>
</evidence>
<evidence type="ECO:0008006" key="14">
    <source>
        <dbReference type="Google" id="ProtNLM"/>
    </source>
</evidence>
<dbReference type="NCBIfam" id="TIGR00131">
    <property type="entry name" value="gal_kin"/>
    <property type="match status" value="1"/>
</dbReference>
<dbReference type="InterPro" id="IPR014721">
    <property type="entry name" value="Ribsml_uS5_D2-typ_fold_subgr"/>
</dbReference>
<dbReference type="FunFam" id="3.30.230.10:FF:000040">
    <property type="entry name" value="Galactokinase 1"/>
    <property type="match status" value="1"/>
</dbReference>
<sequence>MESETFNVDQLLTIAIEYYKRKFFCEPTAGGCAPGRVNLIGEHTDYNDGFVLPMALPLVTVIVGGYNLTDTCSVHSTSPNIGEVREVLFTAPSVQPLEINENICWINYVMGVVAGFHVEVEGFNCVIVSTVPVGAGLSSSAALEVATYSFLEALTGYTPAKLKEKVLTCQKAEHEFAKVPCGIMDQYIAVYAQEHEVCLLDCRDRTHTSVTWNDPDVVVLITNSQVKHNLGSSEYPERRASCQHACQLLGVESLRDVTLDQLNKDELDMPQVVFKRARHVVTEIKRTYLAASALKMGDYSAFGLLMCQSHNSLRDDYEVSCPELDQLVDIAVNSEGVYGSRMTGAGFGGCTVTLVSSTKQTMIYLATSCP</sequence>
<evidence type="ECO:0000256" key="3">
    <source>
        <dbReference type="ARBA" id="ARBA00022723"/>
    </source>
</evidence>
<dbReference type="PANTHER" id="PTHR10457">
    <property type="entry name" value="MEVALONATE KINASE/GALACTOKINASE"/>
    <property type="match status" value="1"/>
</dbReference>
<dbReference type="GO" id="GO:0005524">
    <property type="term" value="F:ATP binding"/>
    <property type="evidence" value="ECO:0007669"/>
    <property type="project" value="UniProtKB-KW"/>
</dbReference>
<dbReference type="Pfam" id="PF08544">
    <property type="entry name" value="GHMP_kinases_C"/>
    <property type="match status" value="1"/>
</dbReference>
<dbReference type="PROSITE" id="PS00106">
    <property type="entry name" value="GALACTOKINASE"/>
    <property type="match status" value="1"/>
</dbReference>